<dbReference type="Pfam" id="PF22586">
    <property type="entry name" value="ANCHR-like_BBOX"/>
    <property type="match status" value="1"/>
</dbReference>
<organism evidence="4 5">
    <name type="scientific">Mytilus coruscus</name>
    <name type="common">Sea mussel</name>
    <dbReference type="NCBI Taxonomy" id="42192"/>
    <lineage>
        <taxon>Eukaryota</taxon>
        <taxon>Metazoa</taxon>
        <taxon>Spiralia</taxon>
        <taxon>Lophotrochozoa</taxon>
        <taxon>Mollusca</taxon>
        <taxon>Bivalvia</taxon>
        <taxon>Autobranchia</taxon>
        <taxon>Pteriomorphia</taxon>
        <taxon>Mytilida</taxon>
        <taxon>Mytiloidea</taxon>
        <taxon>Mytilidae</taxon>
        <taxon>Mytilinae</taxon>
        <taxon>Mytilus</taxon>
    </lineage>
</organism>
<dbReference type="PANTHER" id="PTHR25462:SF296">
    <property type="entry name" value="MEIOTIC P26, ISOFORM F"/>
    <property type="match status" value="1"/>
</dbReference>
<evidence type="ECO:0000256" key="2">
    <source>
        <dbReference type="SAM" id="Coils"/>
    </source>
</evidence>
<accession>A0A6J8AS62</accession>
<reference evidence="4 5" key="1">
    <citation type="submission" date="2020-06" db="EMBL/GenBank/DDBJ databases">
        <authorList>
            <person name="Li R."/>
            <person name="Bekaert M."/>
        </authorList>
    </citation>
    <scope>NUCLEOTIDE SEQUENCE [LARGE SCALE GENOMIC DNA]</scope>
    <source>
        <strain evidence="5">wild</strain>
    </source>
</reference>
<keyword evidence="1" id="KW-0863">Zinc-finger</keyword>
<evidence type="ECO:0000313" key="4">
    <source>
        <dbReference type="EMBL" id="CAC5372552.1"/>
    </source>
</evidence>
<proteinExistence type="predicted"/>
<dbReference type="AlphaFoldDB" id="A0A6J8AS62"/>
<dbReference type="InterPro" id="IPR011044">
    <property type="entry name" value="Quino_amine_DH_bsu"/>
</dbReference>
<keyword evidence="5" id="KW-1185">Reference proteome</keyword>
<dbReference type="EMBL" id="CACVKT020001854">
    <property type="protein sequence ID" value="CAC5372552.1"/>
    <property type="molecule type" value="Genomic_DNA"/>
</dbReference>
<sequence>MASSVAKFCGPCEARHTTEIAVVWCIDCDDGLCPSCLEHHKVSKASNKHQTIPVSKYAEVESVSSLIKLECEEHNQKLSFFCQDHYPTACALCIPEKHQQCTGIKPIEQLAQHAKSSTELFDLEKGLKELANTLVELKTRRQQNIEEIRDQRKNILAEIKSLRKQIDMYLDDLESDLLKQLEDFSNQNISEIEKLLSKLKDKETQIKNLGESIYQIKETLSNVQVFLATKSVGEKLREEQKWISTLCDQDVAKESILELSTDSQLTHLLSDLKHFGTIKVVRKSCQIKVGAWEQQRAQLNVPMPAAMRDIDKTKLELLRMIKFHKNSCIQDCVIVKDGRMIFTIQIPSMVLLYSSEEQLLKSINVGKSPSGLAVISTNTVAVTCRGDKTINIVNIDEGVVKQKINVGKTCSGLSFYGDRLYVLVFLTGIMEFDLGGNLIRTIPVDVPSDDCYFSSYKDRFCYTCYKNFIACCDNNGKEI</sequence>
<dbReference type="Proteomes" id="UP000507470">
    <property type="component" value="Unassembled WGS sequence"/>
</dbReference>
<dbReference type="Gene3D" id="3.30.160.60">
    <property type="entry name" value="Classic Zinc Finger"/>
    <property type="match status" value="1"/>
</dbReference>
<dbReference type="InterPro" id="IPR015943">
    <property type="entry name" value="WD40/YVTN_repeat-like_dom_sf"/>
</dbReference>
<dbReference type="InterPro" id="IPR047153">
    <property type="entry name" value="TRIM45/56/19-like"/>
</dbReference>
<dbReference type="OrthoDB" id="6099972at2759"/>
<evidence type="ECO:0000313" key="5">
    <source>
        <dbReference type="Proteomes" id="UP000507470"/>
    </source>
</evidence>
<evidence type="ECO:0000256" key="1">
    <source>
        <dbReference type="PROSITE-ProRule" id="PRU00024"/>
    </source>
</evidence>
<dbReference type="Gene3D" id="2.130.10.10">
    <property type="entry name" value="YVTN repeat-like/Quinoprotein amine dehydrogenase"/>
    <property type="match status" value="1"/>
</dbReference>
<dbReference type="InterPro" id="IPR000315">
    <property type="entry name" value="Znf_B-box"/>
</dbReference>
<name>A0A6J8AS62_MYTCO</name>
<evidence type="ECO:0000259" key="3">
    <source>
        <dbReference type="PROSITE" id="PS50119"/>
    </source>
</evidence>
<feature type="domain" description="B box-type" evidence="3">
    <location>
        <begin position="4"/>
        <end position="54"/>
    </location>
</feature>
<dbReference type="GO" id="GO:0008270">
    <property type="term" value="F:zinc ion binding"/>
    <property type="evidence" value="ECO:0007669"/>
    <property type="project" value="UniProtKB-KW"/>
</dbReference>
<dbReference type="SUPFAM" id="SSF57845">
    <property type="entry name" value="B-box zinc-binding domain"/>
    <property type="match status" value="1"/>
</dbReference>
<dbReference type="PROSITE" id="PS50119">
    <property type="entry name" value="ZF_BBOX"/>
    <property type="match status" value="1"/>
</dbReference>
<keyword evidence="1" id="KW-0479">Metal-binding</keyword>
<keyword evidence="1" id="KW-0862">Zinc</keyword>
<keyword evidence="2" id="KW-0175">Coiled coil</keyword>
<dbReference type="PANTHER" id="PTHR25462">
    <property type="entry name" value="BONUS, ISOFORM C-RELATED"/>
    <property type="match status" value="1"/>
</dbReference>
<protein>
    <recommendedName>
        <fullName evidence="3">B box-type domain-containing protein</fullName>
    </recommendedName>
</protein>
<gene>
    <name evidence="4" type="ORF">MCOR_10609</name>
</gene>
<dbReference type="CDD" id="cd19757">
    <property type="entry name" value="Bbox1"/>
    <property type="match status" value="1"/>
</dbReference>
<feature type="coiled-coil region" evidence="2">
    <location>
        <begin position="120"/>
        <end position="212"/>
    </location>
</feature>
<dbReference type="SUPFAM" id="SSF50969">
    <property type="entry name" value="YVTN repeat-like/Quinoprotein amine dehydrogenase"/>
    <property type="match status" value="1"/>
</dbReference>